<dbReference type="Gene3D" id="3.30.530.20">
    <property type="match status" value="1"/>
</dbReference>
<protein>
    <submittedName>
        <fullName evidence="3">ATPase</fullName>
    </submittedName>
</protein>
<dbReference type="RefSeq" id="WP_014220996.1">
    <property type="nucleotide sequence ID" value="NZ_LWBO01000055.1"/>
</dbReference>
<evidence type="ECO:0000259" key="2">
    <source>
        <dbReference type="Pfam" id="PF08327"/>
    </source>
</evidence>
<dbReference type="EMBL" id="LWBO01000055">
    <property type="protein sequence ID" value="OQP41803.1"/>
    <property type="molecule type" value="Genomic_DNA"/>
</dbReference>
<dbReference type="InterPro" id="IPR013538">
    <property type="entry name" value="ASHA1/2-like_C"/>
</dbReference>
<comment type="similarity">
    <text evidence="1">Belongs to the AHA1 family.</text>
</comment>
<dbReference type="InterPro" id="IPR023393">
    <property type="entry name" value="START-like_dom_sf"/>
</dbReference>
<comment type="caution">
    <text evidence="3">The sequence shown here is derived from an EMBL/GenBank/DDBJ whole genome shotgun (WGS) entry which is preliminary data.</text>
</comment>
<dbReference type="Proteomes" id="UP000192277">
    <property type="component" value="Unassembled WGS sequence"/>
</dbReference>
<accession>A0ABX3NNW6</accession>
<reference evidence="3 4" key="1">
    <citation type="submission" date="2016-04" db="EMBL/GenBank/DDBJ databases">
        <authorList>
            <person name="Chen L."/>
            <person name="Zhuang W."/>
            <person name="Wang G."/>
        </authorList>
    </citation>
    <scope>NUCLEOTIDE SEQUENCE [LARGE SCALE GENOMIC DNA]</scope>
    <source>
        <strain evidence="4">GR20</strain>
    </source>
</reference>
<gene>
    <name evidence="3" type="ORF">A4D02_14070</name>
</gene>
<organism evidence="3 4">
    <name type="scientific">Niastella koreensis</name>
    <dbReference type="NCBI Taxonomy" id="354356"/>
    <lineage>
        <taxon>Bacteria</taxon>
        <taxon>Pseudomonadati</taxon>
        <taxon>Bacteroidota</taxon>
        <taxon>Chitinophagia</taxon>
        <taxon>Chitinophagales</taxon>
        <taxon>Chitinophagaceae</taxon>
        <taxon>Niastella</taxon>
    </lineage>
</organism>
<sequence length="158" mass="17560">MGSTQNSKKIKASKETIYQAFTSPEALAIWLAPNNMTGKVHHFDLRVGGGYQMSLFYLNQEDDESGKTSGNEDKFTTRFIELTPFTRIIQAVIFETGNPAFSGEMIMDVMIEPNGEWTTVTISFRNIPAGLDPKDNEAGTEQSLAKLAHYVEQQSTSL</sequence>
<feature type="domain" description="Activator of Hsp90 ATPase homologue 1/2-like C-terminal" evidence="2">
    <location>
        <begin position="11"/>
        <end position="152"/>
    </location>
</feature>
<proteinExistence type="inferred from homology"/>
<dbReference type="SUPFAM" id="SSF55961">
    <property type="entry name" value="Bet v1-like"/>
    <property type="match status" value="1"/>
</dbReference>
<evidence type="ECO:0000313" key="4">
    <source>
        <dbReference type="Proteomes" id="UP000192277"/>
    </source>
</evidence>
<evidence type="ECO:0000313" key="3">
    <source>
        <dbReference type="EMBL" id="OQP41803.1"/>
    </source>
</evidence>
<keyword evidence="4" id="KW-1185">Reference proteome</keyword>
<dbReference type="Pfam" id="PF08327">
    <property type="entry name" value="AHSA1"/>
    <property type="match status" value="1"/>
</dbReference>
<name>A0ABX3NNW6_9BACT</name>
<evidence type="ECO:0000256" key="1">
    <source>
        <dbReference type="ARBA" id="ARBA00006817"/>
    </source>
</evidence>